<evidence type="ECO:0000256" key="1">
    <source>
        <dbReference type="SAM" id="MobiDB-lite"/>
    </source>
</evidence>
<dbReference type="Proteomes" id="UP000436088">
    <property type="component" value="Unassembled WGS sequence"/>
</dbReference>
<dbReference type="EMBL" id="VEPZ02001641">
    <property type="protein sequence ID" value="KAE8664823.1"/>
    <property type="molecule type" value="Genomic_DNA"/>
</dbReference>
<evidence type="ECO:0000313" key="3">
    <source>
        <dbReference type="Proteomes" id="UP000436088"/>
    </source>
</evidence>
<organism evidence="2 3">
    <name type="scientific">Hibiscus syriacus</name>
    <name type="common">Rose of Sharon</name>
    <dbReference type="NCBI Taxonomy" id="106335"/>
    <lineage>
        <taxon>Eukaryota</taxon>
        <taxon>Viridiplantae</taxon>
        <taxon>Streptophyta</taxon>
        <taxon>Embryophyta</taxon>
        <taxon>Tracheophyta</taxon>
        <taxon>Spermatophyta</taxon>
        <taxon>Magnoliopsida</taxon>
        <taxon>eudicotyledons</taxon>
        <taxon>Gunneridae</taxon>
        <taxon>Pentapetalae</taxon>
        <taxon>rosids</taxon>
        <taxon>malvids</taxon>
        <taxon>Malvales</taxon>
        <taxon>Malvaceae</taxon>
        <taxon>Malvoideae</taxon>
        <taxon>Hibiscus</taxon>
    </lineage>
</organism>
<gene>
    <name evidence="2" type="ORF">F3Y22_tig00112738pilonHSYRG00553</name>
</gene>
<feature type="compositionally biased region" description="Polar residues" evidence="1">
    <location>
        <begin position="148"/>
        <end position="173"/>
    </location>
</feature>
<evidence type="ECO:0000313" key="2">
    <source>
        <dbReference type="EMBL" id="KAE8664823.1"/>
    </source>
</evidence>
<feature type="region of interest" description="Disordered" evidence="1">
    <location>
        <begin position="343"/>
        <end position="373"/>
    </location>
</feature>
<feature type="compositionally biased region" description="Polar residues" evidence="1">
    <location>
        <begin position="41"/>
        <end position="62"/>
    </location>
</feature>
<comment type="caution">
    <text evidence="2">The sequence shown here is derived from an EMBL/GenBank/DDBJ whole genome shotgun (WGS) entry which is preliminary data.</text>
</comment>
<feature type="compositionally biased region" description="Low complexity" evidence="1">
    <location>
        <begin position="349"/>
        <end position="364"/>
    </location>
</feature>
<protein>
    <submittedName>
        <fullName evidence="2">Detected protein of confused Function</fullName>
    </submittedName>
</protein>
<feature type="region of interest" description="Disordered" evidence="1">
    <location>
        <begin position="147"/>
        <end position="190"/>
    </location>
</feature>
<keyword evidence="3" id="KW-1185">Reference proteome</keyword>
<feature type="region of interest" description="Disordered" evidence="1">
    <location>
        <begin position="1"/>
        <end position="118"/>
    </location>
</feature>
<accession>A0A6A2WTX5</accession>
<proteinExistence type="predicted"/>
<sequence length="373" mass="40132">MSHISASKFTDGESGPSSPLQRSIKPASVGSVDSHKASKPSKLNTGTPSRGNRLSQSVSSLPETKKDIGCVTPDIKVSMARIRRLSEPKTNSSPLVSSVKSRNTEPSKKTKVSGVPESKKISAIVNHDKSKIVSLPELKIKTTKAPDITSNKSEGNAMTQKVTGSISSTTDVNEPSRNKEKVSLNGDEDDSTVVEKTVVMLESIPAVNSSEGTTHLIRTPDSQNHELMRFKGNVSNIEKDSSKFTCTSVAENQYQAPLARVSSLVDPCTEISKYDRASPTCMQAPSTIDSGNVRALVVDTSDLKLEKISEVLDKPQVEELVVNAVSSSEVHTLKNLISQDKTLTAGNTPQKSSRSFSLLSPFRSKTSEKKYSA</sequence>
<name>A0A6A2WTX5_HIBSY</name>
<reference evidence="2" key="1">
    <citation type="submission" date="2019-09" db="EMBL/GenBank/DDBJ databases">
        <title>Draft genome information of white flower Hibiscus syriacus.</title>
        <authorList>
            <person name="Kim Y.-M."/>
        </authorList>
    </citation>
    <scope>NUCLEOTIDE SEQUENCE [LARGE SCALE GENOMIC DNA]</scope>
    <source>
        <strain evidence="2">YM2019G1</strain>
    </source>
</reference>
<feature type="compositionally biased region" description="Polar residues" evidence="1">
    <location>
        <begin position="88"/>
        <end position="101"/>
    </location>
</feature>
<dbReference type="AlphaFoldDB" id="A0A6A2WTX5"/>